<dbReference type="EMBL" id="JANPWB010000016">
    <property type="protein sequence ID" value="KAJ1084050.1"/>
    <property type="molecule type" value="Genomic_DNA"/>
</dbReference>
<comment type="caution">
    <text evidence="2">The sequence shown here is derived from an EMBL/GenBank/DDBJ whole genome shotgun (WGS) entry which is preliminary data.</text>
</comment>
<protein>
    <submittedName>
        <fullName evidence="2">Uncharacterized protein</fullName>
    </submittedName>
</protein>
<feature type="compositionally biased region" description="Basic residues" evidence="1">
    <location>
        <begin position="157"/>
        <end position="166"/>
    </location>
</feature>
<organism evidence="2 3">
    <name type="scientific">Pleurodeles waltl</name>
    <name type="common">Iberian ribbed newt</name>
    <dbReference type="NCBI Taxonomy" id="8319"/>
    <lineage>
        <taxon>Eukaryota</taxon>
        <taxon>Metazoa</taxon>
        <taxon>Chordata</taxon>
        <taxon>Craniata</taxon>
        <taxon>Vertebrata</taxon>
        <taxon>Euteleostomi</taxon>
        <taxon>Amphibia</taxon>
        <taxon>Batrachia</taxon>
        <taxon>Caudata</taxon>
        <taxon>Salamandroidea</taxon>
        <taxon>Salamandridae</taxon>
        <taxon>Pleurodelinae</taxon>
        <taxon>Pleurodeles</taxon>
    </lineage>
</organism>
<dbReference type="Proteomes" id="UP001066276">
    <property type="component" value="Chromosome 12"/>
</dbReference>
<name>A0AAV7L808_PLEWA</name>
<gene>
    <name evidence="2" type="ORF">NDU88_004204</name>
</gene>
<evidence type="ECO:0000313" key="3">
    <source>
        <dbReference type="Proteomes" id="UP001066276"/>
    </source>
</evidence>
<keyword evidence="3" id="KW-1185">Reference proteome</keyword>
<evidence type="ECO:0000313" key="2">
    <source>
        <dbReference type="EMBL" id="KAJ1084050.1"/>
    </source>
</evidence>
<evidence type="ECO:0000256" key="1">
    <source>
        <dbReference type="SAM" id="MobiDB-lite"/>
    </source>
</evidence>
<dbReference type="AlphaFoldDB" id="A0AAV7L808"/>
<accession>A0AAV7L808</accession>
<feature type="region of interest" description="Disordered" evidence="1">
    <location>
        <begin position="1"/>
        <end position="228"/>
    </location>
</feature>
<reference evidence="2" key="1">
    <citation type="journal article" date="2022" name="bioRxiv">
        <title>Sequencing and chromosome-scale assembly of the giantPleurodeles waltlgenome.</title>
        <authorList>
            <person name="Brown T."/>
            <person name="Elewa A."/>
            <person name="Iarovenko S."/>
            <person name="Subramanian E."/>
            <person name="Araus A.J."/>
            <person name="Petzold A."/>
            <person name="Susuki M."/>
            <person name="Suzuki K.-i.T."/>
            <person name="Hayashi T."/>
            <person name="Toyoda A."/>
            <person name="Oliveira C."/>
            <person name="Osipova E."/>
            <person name="Leigh N.D."/>
            <person name="Simon A."/>
            <person name="Yun M.H."/>
        </authorList>
    </citation>
    <scope>NUCLEOTIDE SEQUENCE</scope>
    <source>
        <strain evidence="2">20211129_DDA</strain>
        <tissue evidence="2">Liver</tissue>
    </source>
</reference>
<sequence length="258" mass="27949">MGVSWDWAPPFTRGADERRQPVRLPQEGAPRRPSEPLQSLLSSCGRPGPPPQGLDPLRSGAGSARAPLTCPALLTPRHWQPPPQLQGCFGPRRQLRGEGRVQGHPPLRYSSLPRPQGPAPLRGLRLSSSSDALLYPRPELKGTSRSPWQPRSEGRVRGRPPARHSPPRQPLGPTAIRGLCQSSSSSAPLCPRHDALQGRSSITAPTGPAPRQVRHPRSERINPLGPREGCFSRISLQALTELRVYASDIVPGSATPPK</sequence>
<proteinExistence type="predicted"/>